<dbReference type="Proteomes" id="UP000177080">
    <property type="component" value="Unassembled WGS sequence"/>
</dbReference>
<reference evidence="1 2" key="1">
    <citation type="journal article" date="2016" name="Nat. Commun.">
        <title>Thousands of microbial genomes shed light on interconnected biogeochemical processes in an aquifer system.</title>
        <authorList>
            <person name="Anantharaman K."/>
            <person name="Brown C.T."/>
            <person name="Hug L.A."/>
            <person name="Sharon I."/>
            <person name="Castelle C.J."/>
            <person name="Probst A.J."/>
            <person name="Thomas B.C."/>
            <person name="Singh A."/>
            <person name="Wilkins M.J."/>
            <person name="Karaoz U."/>
            <person name="Brodie E.L."/>
            <person name="Williams K.H."/>
            <person name="Hubbard S.S."/>
            <person name="Banfield J.F."/>
        </authorList>
    </citation>
    <scope>NUCLEOTIDE SEQUENCE [LARGE SCALE GENOMIC DNA]</scope>
</reference>
<dbReference type="EMBL" id="MEXN01000005">
    <property type="protein sequence ID" value="OGD03604.1"/>
    <property type="molecule type" value="Genomic_DNA"/>
</dbReference>
<sequence length="150" mass="17355">MKMDINSHLSYLSYKEDCLKKGIVPEPEIPLEISNNPYVLGSKADIYPAQEVLPSNTISKRFMGENRQKIIALIENSGLKRKNQIKVYLNRLSGFDYVAVGGLIGKKYQPKNRSSLRNLEFRVRKFLKPGFYIETEKNKPYRRKLISLTD</sequence>
<protein>
    <submittedName>
        <fullName evidence="1">Uncharacterized protein</fullName>
    </submittedName>
</protein>
<accession>A0A1F4ZDV7</accession>
<proteinExistence type="predicted"/>
<comment type="caution">
    <text evidence="1">The sequence shown here is derived from an EMBL/GenBank/DDBJ whole genome shotgun (WGS) entry which is preliminary data.</text>
</comment>
<organism evidence="1 2">
    <name type="scientific">Candidatus Amesbacteria bacterium RIFCSPLOWO2_01_FULL_48_25</name>
    <dbReference type="NCBI Taxonomy" id="1797259"/>
    <lineage>
        <taxon>Bacteria</taxon>
        <taxon>Candidatus Amesiibacteriota</taxon>
    </lineage>
</organism>
<evidence type="ECO:0000313" key="2">
    <source>
        <dbReference type="Proteomes" id="UP000177080"/>
    </source>
</evidence>
<dbReference type="AlphaFoldDB" id="A0A1F4ZDV7"/>
<name>A0A1F4ZDV7_9BACT</name>
<evidence type="ECO:0000313" key="1">
    <source>
        <dbReference type="EMBL" id="OGD03604.1"/>
    </source>
</evidence>
<gene>
    <name evidence="1" type="ORF">A2989_02890</name>
</gene>
<dbReference type="STRING" id="1797259.A2989_02890"/>